<dbReference type="STRING" id="398512.Bccel_2906"/>
<dbReference type="EMBL" id="LGTC01000001">
    <property type="protein sequence ID" value="KNY27635.1"/>
    <property type="molecule type" value="Genomic_DNA"/>
</dbReference>
<reference evidence="2" key="1">
    <citation type="submission" date="2015-07" db="EMBL/GenBank/DDBJ databases">
        <title>Near-Complete Genome Sequence of the Cellulolytic Bacterium Bacteroides (Pseudobacteroides) cellulosolvens ATCC 35603.</title>
        <authorList>
            <person name="Dassa B."/>
            <person name="Utturkar S.M."/>
            <person name="Klingeman D.M."/>
            <person name="Hurt R.A."/>
            <person name="Keller M."/>
            <person name="Xu J."/>
            <person name="Reddy Y.H.K."/>
            <person name="Borovok I."/>
            <person name="Grinberg I.R."/>
            <person name="Lamed R."/>
            <person name="Zhivin O."/>
            <person name="Bayer E.A."/>
            <person name="Brown S.D."/>
        </authorList>
    </citation>
    <scope>NUCLEOTIDE SEQUENCE [LARGE SCALE GENOMIC DNA]</scope>
    <source>
        <strain evidence="2">DSM 2933</strain>
    </source>
</reference>
<gene>
    <name evidence="1" type="ORF">Bccel_2906</name>
</gene>
<dbReference type="eggNOG" id="COG0826">
    <property type="taxonomic scope" value="Bacteria"/>
</dbReference>
<dbReference type="Pfam" id="PF01136">
    <property type="entry name" value="Peptidase_U32"/>
    <property type="match status" value="1"/>
</dbReference>
<dbReference type="InterPro" id="IPR001539">
    <property type="entry name" value="Peptidase_U32"/>
</dbReference>
<dbReference type="InterPro" id="IPR051454">
    <property type="entry name" value="RNA/ubiquinone_mod_enzymes"/>
</dbReference>
<evidence type="ECO:0000313" key="1">
    <source>
        <dbReference type="EMBL" id="KNY27635.1"/>
    </source>
</evidence>
<accession>A0A0L6JPJ0</accession>
<dbReference type="PANTHER" id="PTHR30217">
    <property type="entry name" value="PEPTIDASE U32 FAMILY"/>
    <property type="match status" value="1"/>
</dbReference>
<name>A0A0L6JPJ0_9FIRM</name>
<organism evidence="1 2">
    <name type="scientific">Pseudobacteroides cellulosolvens ATCC 35603 = DSM 2933</name>
    <dbReference type="NCBI Taxonomy" id="398512"/>
    <lineage>
        <taxon>Bacteria</taxon>
        <taxon>Bacillati</taxon>
        <taxon>Bacillota</taxon>
        <taxon>Clostridia</taxon>
        <taxon>Eubacteriales</taxon>
        <taxon>Oscillospiraceae</taxon>
        <taxon>Pseudobacteroides</taxon>
    </lineage>
</organism>
<dbReference type="PANTHER" id="PTHR30217:SF10">
    <property type="entry name" value="23S RRNA 5-HYDROXYCYTIDINE C2501 SYNTHASE"/>
    <property type="match status" value="1"/>
</dbReference>
<evidence type="ECO:0000313" key="2">
    <source>
        <dbReference type="Proteomes" id="UP000036923"/>
    </source>
</evidence>
<comment type="caution">
    <text evidence="1">The sequence shown here is derived from an EMBL/GenBank/DDBJ whole genome shotgun (WGS) entry which is preliminary data.</text>
</comment>
<protein>
    <submittedName>
        <fullName evidence="1">Peptidase U32</fullName>
    </submittedName>
</protein>
<keyword evidence="2" id="KW-1185">Reference proteome</keyword>
<proteinExistence type="predicted"/>
<dbReference type="Proteomes" id="UP000036923">
    <property type="component" value="Unassembled WGS sequence"/>
</dbReference>
<dbReference type="RefSeq" id="WP_050753465.1">
    <property type="nucleotide sequence ID" value="NZ_JQKC01000051.1"/>
</dbReference>
<sequence>MKYFCMPSDFKNETIDKYYEINNKYEHSKIIETFGQLAPDTVFGSCRSPRGLPVVDIHKLEGYVRYCSEKGIEFNYVINATCMSNEELTKAGYKKVKDFFEMLEGIGVGWVTISLPSLMEIVKHTAPNLKIKASTVCQINSPQKAKFYEELGIKRIVIDEDIYREFNTLKSIKKVYSGDIEIIINSFCVNDCPFKMFHYNSFSHSHTNRDECKYFSSRCQHMHVGVENYMKLNWIRPEDIHYYNDIGINYFKLQGRTNVYSGDPAKAVTHYIEENFDGDLISLLELFSNSKPLAIADCKIDNSKLDGFFEKFVDDPCFCTKVCSECGYCKSFAEKSISKTDIALLGMMNLMKGVTMDMFIAELSKE</sequence>
<dbReference type="AlphaFoldDB" id="A0A0L6JPJ0"/>
<dbReference type="OrthoDB" id="9805982at2"/>